<dbReference type="InterPro" id="IPR005835">
    <property type="entry name" value="NTP_transferase_dom"/>
</dbReference>
<accession>A0A1J4TWW4</accession>
<sequence length="291" mass="32955">MQLPKKAIITVAGSGTRFLPATKSQPKEMLPIIDKPIIQYNVEELVNSGIKDIILVTKRGGHAIEDHFDSNFELEHQLLETGKKDKLKTIREISKIANFIYLRQKIHLPYGNATPLLVAKDLVSDAPFLYLFGDDITKSKVPVCQQLIDIYQKNPTAAAVIAAQKIPRKVAYRYGIIKLKKGTSNIYENIVEKPKPGTEPTDLAEFGRFLFTPKILPIIKKLKTGKNKELWLVDAINELAKKEKVIVHEIEGKWLTTGDPLNYLKTTLEFALERDDLKNELKKYIVKKLGI</sequence>
<evidence type="ECO:0000256" key="2">
    <source>
        <dbReference type="ARBA" id="ARBA00012415"/>
    </source>
</evidence>
<dbReference type="GO" id="GO:0006011">
    <property type="term" value="P:UDP-alpha-D-glucose metabolic process"/>
    <property type="evidence" value="ECO:0007669"/>
    <property type="project" value="InterPro"/>
</dbReference>
<comment type="similarity">
    <text evidence="1">Belongs to the UDPGP type 2 family.</text>
</comment>
<dbReference type="Pfam" id="PF00483">
    <property type="entry name" value="NTP_transferase"/>
    <property type="match status" value="1"/>
</dbReference>
<dbReference type="EMBL" id="MNVB01000059">
    <property type="protein sequence ID" value="OIO16506.1"/>
    <property type="molecule type" value="Genomic_DNA"/>
</dbReference>
<dbReference type="Proteomes" id="UP000182465">
    <property type="component" value="Unassembled WGS sequence"/>
</dbReference>
<evidence type="ECO:0000256" key="4">
    <source>
        <dbReference type="ARBA" id="ARBA00022695"/>
    </source>
</evidence>
<dbReference type="GO" id="GO:0003983">
    <property type="term" value="F:UTP:glucose-1-phosphate uridylyltransferase activity"/>
    <property type="evidence" value="ECO:0007669"/>
    <property type="project" value="UniProtKB-EC"/>
</dbReference>
<dbReference type="InterPro" id="IPR005771">
    <property type="entry name" value="GalU_uridylyltTrfase_bac/arc"/>
</dbReference>
<feature type="domain" description="Nucleotidyl transferase" evidence="6">
    <location>
        <begin position="6"/>
        <end position="267"/>
    </location>
</feature>
<reference evidence="7 8" key="1">
    <citation type="journal article" date="2016" name="Environ. Microbiol.">
        <title>Genomic resolution of a cold subsurface aquifer community provides metabolic insights for novel microbes adapted to high CO concentrations.</title>
        <authorList>
            <person name="Probst A.J."/>
            <person name="Castelle C.J."/>
            <person name="Singh A."/>
            <person name="Brown C.T."/>
            <person name="Anantharaman K."/>
            <person name="Sharon I."/>
            <person name="Hug L.A."/>
            <person name="Burstein D."/>
            <person name="Emerson J.B."/>
            <person name="Thomas B.C."/>
            <person name="Banfield J.F."/>
        </authorList>
    </citation>
    <scope>NUCLEOTIDE SEQUENCE [LARGE SCALE GENOMIC DNA]</scope>
    <source>
        <strain evidence="7">CG1_02_38_13</strain>
    </source>
</reference>
<evidence type="ECO:0000256" key="3">
    <source>
        <dbReference type="ARBA" id="ARBA00022679"/>
    </source>
</evidence>
<dbReference type="InterPro" id="IPR029044">
    <property type="entry name" value="Nucleotide-diphossugar_trans"/>
</dbReference>
<organism evidence="7 8">
    <name type="scientific">Candidatus Kuenenbacteria bacterium CG1_02_38_13</name>
    <dbReference type="NCBI Taxonomy" id="1805235"/>
    <lineage>
        <taxon>Bacteria</taxon>
        <taxon>Candidatus Kueneniibacteriota</taxon>
    </lineage>
</organism>
<dbReference type="SUPFAM" id="SSF53448">
    <property type="entry name" value="Nucleotide-diphospho-sugar transferases"/>
    <property type="match status" value="1"/>
</dbReference>
<proteinExistence type="inferred from homology"/>
<evidence type="ECO:0000259" key="6">
    <source>
        <dbReference type="Pfam" id="PF00483"/>
    </source>
</evidence>
<dbReference type="PANTHER" id="PTHR43197:SF1">
    <property type="entry name" value="UTP--GLUCOSE-1-PHOSPHATE URIDYLYLTRANSFERASE"/>
    <property type="match status" value="1"/>
</dbReference>
<evidence type="ECO:0000313" key="8">
    <source>
        <dbReference type="Proteomes" id="UP000182465"/>
    </source>
</evidence>
<comment type="caution">
    <text evidence="7">The sequence shown here is derived from an EMBL/GenBank/DDBJ whole genome shotgun (WGS) entry which is preliminary data.</text>
</comment>
<evidence type="ECO:0000256" key="5">
    <source>
        <dbReference type="ARBA" id="ARBA00048128"/>
    </source>
</evidence>
<dbReference type="EC" id="2.7.7.9" evidence="2"/>
<comment type="catalytic activity">
    <reaction evidence="5">
        <text>alpha-D-glucose 1-phosphate + UTP + H(+) = UDP-alpha-D-glucose + diphosphate</text>
        <dbReference type="Rhea" id="RHEA:19889"/>
        <dbReference type="ChEBI" id="CHEBI:15378"/>
        <dbReference type="ChEBI" id="CHEBI:33019"/>
        <dbReference type="ChEBI" id="CHEBI:46398"/>
        <dbReference type="ChEBI" id="CHEBI:58601"/>
        <dbReference type="ChEBI" id="CHEBI:58885"/>
        <dbReference type="EC" id="2.7.7.9"/>
    </reaction>
</comment>
<protein>
    <recommendedName>
        <fullName evidence="2">UTP--glucose-1-phosphate uridylyltransferase</fullName>
        <ecNumber evidence="2">2.7.7.9</ecNumber>
    </recommendedName>
</protein>
<evidence type="ECO:0000256" key="1">
    <source>
        <dbReference type="ARBA" id="ARBA00006890"/>
    </source>
</evidence>
<name>A0A1J4TWW4_9BACT</name>
<gene>
    <name evidence="7" type="ORF">AUJ29_02705</name>
</gene>
<keyword evidence="4" id="KW-0548">Nucleotidyltransferase</keyword>
<evidence type="ECO:0000313" key="7">
    <source>
        <dbReference type="EMBL" id="OIO16506.1"/>
    </source>
</evidence>
<dbReference type="AlphaFoldDB" id="A0A1J4TWW4"/>
<keyword evidence="3" id="KW-0808">Transferase</keyword>
<dbReference type="Gene3D" id="3.90.550.10">
    <property type="entry name" value="Spore Coat Polysaccharide Biosynthesis Protein SpsA, Chain A"/>
    <property type="match status" value="1"/>
</dbReference>
<dbReference type="PANTHER" id="PTHR43197">
    <property type="entry name" value="UTP--GLUCOSE-1-PHOSPHATE URIDYLYLTRANSFERASE"/>
    <property type="match status" value="1"/>
</dbReference>